<sequence length="66" mass="7609">MLRVLSKQTLQSCYTFLSSGDINLSNMSRLSWLNSHCLAVKNSRLLTALRSFSWRRTNLYKARVNG</sequence>
<evidence type="ECO:0000313" key="2">
    <source>
        <dbReference type="Proteomes" id="UP000828390"/>
    </source>
</evidence>
<organism evidence="1 2">
    <name type="scientific">Dreissena polymorpha</name>
    <name type="common">Zebra mussel</name>
    <name type="synonym">Mytilus polymorpha</name>
    <dbReference type="NCBI Taxonomy" id="45954"/>
    <lineage>
        <taxon>Eukaryota</taxon>
        <taxon>Metazoa</taxon>
        <taxon>Spiralia</taxon>
        <taxon>Lophotrochozoa</taxon>
        <taxon>Mollusca</taxon>
        <taxon>Bivalvia</taxon>
        <taxon>Autobranchia</taxon>
        <taxon>Heteroconchia</taxon>
        <taxon>Euheterodonta</taxon>
        <taxon>Imparidentia</taxon>
        <taxon>Neoheterodontei</taxon>
        <taxon>Myida</taxon>
        <taxon>Dreissenoidea</taxon>
        <taxon>Dreissenidae</taxon>
        <taxon>Dreissena</taxon>
    </lineage>
</organism>
<dbReference type="AlphaFoldDB" id="A0A9D4N2G4"/>
<gene>
    <name evidence="1" type="ORF">DPMN_010537</name>
</gene>
<proteinExistence type="predicted"/>
<name>A0A9D4N2G4_DREPO</name>
<dbReference type="Proteomes" id="UP000828390">
    <property type="component" value="Unassembled WGS sequence"/>
</dbReference>
<protein>
    <submittedName>
        <fullName evidence="1">Uncharacterized protein</fullName>
    </submittedName>
</protein>
<keyword evidence="2" id="KW-1185">Reference proteome</keyword>
<comment type="caution">
    <text evidence="1">The sequence shown here is derived from an EMBL/GenBank/DDBJ whole genome shotgun (WGS) entry which is preliminary data.</text>
</comment>
<reference evidence="1" key="2">
    <citation type="submission" date="2020-11" db="EMBL/GenBank/DDBJ databases">
        <authorList>
            <person name="McCartney M.A."/>
            <person name="Auch B."/>
            <person name="Kono T."/>
            <person name="Mallez S."/>
            <person name="Becker A."/>
            <person name="Gohl D.M."/>
            <person name="Silverstein K.A.T."/>
            <person name="Koren S."/>
            <person name="Bechman K.B."/>
            <person name="Herman A."/>
            <person name="Abrahante J.E."/>
            <person name="Garbe J."/>
        </authorList>
    </citation>
    <scope>NUCLEOTIDE SEQUENCE</scope>
    <source>
        <strain evidence="1">Duluth1</strain>
        <tissue evidence="1">Whole animal</tissue>
    </source>
</reference>
<evidence type="ECO:0000313" key="1">
    <source>
        <dbReference type="EMBL" id="KAH3886526.1"/>
    </source>
</evidence>
<dbReference type="EMBL" id="JAIWYP010000001">
    <property type="protein sequence ID" value="KAH3886526.1"/>
    <property type="molecule type" value="Genomic_DNA"/>
</dbReference>
<reference evidence="1" key="1">
    <citation type="journal article" date="2019" name="bioRxiv">
        <title>The Genome of the Zebra Mussel, Dreissena polymorpha: A Resource for Invasive Species Research.</title>
        <authorList>
            <person name="McCartney M.A."/>
            <person name="Auch B."/>
            <person name="Kono T."/>
            <person name="Mallez S."/>
            <person name="Zhang Y."/>
            <person name="Obille A."/>
            <person name="Becker A."/>
            <person name="Abrahante J.E."/>
            <person name="Garbe J."/>
            <person name="Badalamenti J.P."/>
            <person name="Herman A."/>
            <person name="Mangelson H."/>
            <person name="Liachko I."/>
            <person name="Sullivan S."/>
            <person name="Sone E.D."/>
            <person name="Koren S."/>
            <person name="Silverstein K.A.T."/>
            <person name="Beckman K.B."/>
            <person name="Gohl D.M."/>
        </authorList>
    </citation>
    <scope>NUCLEOTIDE SEQUENCE</scope>
    <source>
        <strain evidence="1">Duluth1</strain>
        <tissue evidence="1">Whole animal</tissue>
    </source>
</reference>
<accession>A0A9D4N2G4</accession>